<comment type="caution">
    <text evidence="1">The sequence shown here is derived from an EMBL/GenBank/DDBJ whole genome shotgun (WGS) entry which is preliminary data.</text>
</comment>
<dbReference type="RefSeq" id="WP_136729812.1">
    <property type="nucleotide sequence ID" value="NZ_SUMC01000099.1"/>
</dbReference>
<sequence>MWGIVGKVGWLGKSARGAGGMAGGFAAFGFNFGYAMATDGKWNWCQALIEGGLGAVAGLLL</sequence>
<dbReference type="Proteomes" id="UP000305778">
    <property type="component" value="Unassembled WGS sequence"/>
</dbReference>
<evidence type="ECO:0000313" key="2">
    <source>
        <dbReference type="Proteomes" id="UP000305778"/>
    </source>
</evidence>
<evidence type="ECO:0000313" key="1">
    <source>
        <dbReference type="EMBL" id="TJZ99668.1"/>
    </source>
</evidence>
<dbReference type="EMBL" id="SUMC01000099">
    <property type="protein sequence ID" value="TJZ99668.1"/>
    <property type="molecule type" value="Genomic_DNA"/>
</dbReference>
<keyword evidence="2" id="KW-1185">Reference proteome</keyword>
<proteinExistence type="predicted"/>
<accession>A0A4V6WIZ6</accession>
<protein>
    <submittedName>
        <fullName evidence="1">Uncharacterized protein</fullName>
    </submittedName>
</protein>
<name>A0A4V6WIZ6_9ACTN</name>
<reference evidence="1 2" key="1">
    <citation type="submission" date="2019-04" db="EMBL/GenBank/DDBJ databases">
        <title>Streptomyces oryziradicis sp. nov., a novel actinomycete isolated from rhizosphere soil of rice (Oryza sativa L.).</title>
        <authorList>
            <person name="Li C."/>
        </authorList>
    </citation>
    <scope>NUCLEOTIDE SEQUENCE [LARGE SCALE GENOMIC DNA]</scope>
    <source>
        <strain evidence="1 2">NEAU-C40</strain>
    </source>
</reference>
<gene>
    <name evidence="1" type="ORF">FCI23_44910</name>
</gene>
<organism evidence="1 2">
    <name type="scientific">Actinacidiphila oryziradicis</name>
    <dbReference type="NCBI Taxonomy" id="2571141"/>
    <lineage>
        <taxon>Bacteria</taxon>
        <taxon>Bacillati</taxon>
        <taxon>Actinomycetota</taxon>
        <taxon>Actinomycetes</taxon>
        <taxon>Kitasatosporales</taxon>
        <taxon>Streptomycetaceae</taxon>
        <taxon>Actinacidiphila</taxon>
    </lineage>
</organism>
<dbReference type="AlphaFoldDB" id="A0A4V6WIZ6"/>